<keyword evidence="4" id="KW-0472">Membrane</keyword>
<feature type="transmembrane region" description="Helical" evidence="4">
    <location>
        <begin position="207"/>
        <end position="230"/>
    </location>
</feature>
<dbReference type="AlphaFoldDB" id="A0A023BVW8"/>
<dbReference type="InterPro" id="IPR018062">
    <property type="entry name" value="HTH_AraC-typ_CS"/>
</dbReference>
<keyword evidence="2" id="KW-0238">DNA-binding</keyword>
<dbReference type="SMART" id="SM00342">
    <property type="entry name" value="HTH_ARAC"/>
    <property type="match status" value="1"/>
</dbReference>
<feature type="transmembrane region" description="Helical" evidence="4">
    <location>
        <begin position="73"/>
        <end position="92"/>
    </location>
</feature>
<dbReference type="InterPro" id="IPR009057">
    <property type="entry name" value="Homeodomain-like_sf"/>
</dbReference>
<dbReference type="Proteomes" id="UP000023541">
    <property type="component" value="Unassembled WGS sequence"/>
</dbReference>
<dbReference type="PANTHER" id="PTHR43280">
    <property type="entry name" value="ARAC-FAMILY TRANSCRIPTIONAL REGULATOR"/>
    <property type="match status" value="1"/>
</dbReference>
<evidence type="ECO:0000313" key="7">
    <source>
        <dbReference type="Proteomes" id="UP000023541"/>
    </source>
</evidence>
<sequence length="380" mass="44441">MNTDLLLHYTNILLIFTSLFFAFFLLYLKSKNKIGNIFLAFFLMVRTVDIFPSTFVFLKLTPVLDILRMDIGAFFQAPLLFLFTLSVIYSDFKLSSKHLIALLPFIVSTAVLLPNFYLANESEQLLFYKNYTHTLEGKLSYTLAHLQNLFYIIITFVLLARYKKLVFENYSKSTNTNYKWLFQMNMMCLLLFIFALVKNIYRFGDHFGFISILRLSTSLIMLGFTCWLIFKALNAPKLFRGISSNLQLASILKTEKINPEIDVWNSQKAKLKEFMSEKEPYLDSDLTIKSLANQMQMEERDLSILINTQLNLNFYEFINTYRINKAKKILEDTSQSKLTILEILYQVGYNSKSSFNTAFKKATGITPTVYRKKFQKKEFE</sequence>
<feature type="transmembrane region" description="Helical" evidence="4">
    <location>
        <begin position="6"/>
        <end position="28"/>
    </location>
</feature>
<organism evidence="6 7">
    <name type="scientific">Aquimarina atlantica</name>
    <dbReference type="NCBI Taxonomy" id="1317122"/>
    <lineage>
        <taxon>Bacteria</taxon>
        <taxon>Pseudomonadati</taxon>
        <taxon>Bacteroidota</taxon>
        <taxon>Flavobacteriia</taxon>
        <taxon>Flavobacteriales</taxon>
        <taxon>Flavobacteriaceae</taxon>
        <taxon>Aquimarina</taxon>
    </lineage>
</organism>
<dbReference type="STRING" id="1317122.ATO12_14830"/>
<feature type="transmembrane region" description="Helical" evidence="4">
    <location>
        <begin position="99"/>
        <end position="119"/>
    </location>
</feature>
<dbReference type="PANTHER" id="PTHR43280:SF29">
    <property type="entry name" value="ARAC-FAMILY TRANSCRIPTIONAL REGULATOR"/>
    <property type="match status" value="1"/>
</dbReference>
<keyword evidence="7" id="KW-1185">Reference proteome</keyword>
<dbReference type="PROSITE" id="PS01124">
    <property type="entry name" value="HTH_ARAC_FAMILY_2"/>
    <property type="match status" value="1"/>
</dbReference>
<dbReference type="InterPro" id="IPR018060">
    <property type="entry name" value="HTH_AraC"/>
</dbReference>
<dbReference type="Pfam" id="PF12833">
    <property type="entry name" value="HTH_18"/>
    <property type="match status" value="1"/>
</dbReference>
<protein>
    <recommendedName>
        <fullName evidence="5">HTH araC/xylS-type domain-containing protein</fullName>
    </recommendedName>
</protein>
<keyword evidence="4" id="KW-1133">Transmembrane helix</keyword>
<dbReference type="GO" id="GO:0003700">
    <property type="term" value="F:DNA-binding transcription factor activity"/>
    <property type="evidence" value="ECO:0007669"/>
    <property type="project" value="InterPro"/>
</dbReference>
<keyword evidence="3" id="KW-0804">Transcription</keyword>
<keyword evidence="1" id="KW-0805">Transcription regulation</keyword>
<name>A0A023BVW8_9FLAO</name>
<accession>A0A023BVW8</accession>
<dbReference type="eggNOG" id="COG2207">
    <property type="taxonomic scope" value="Bacteria"/>
</dbReference>
<evidence type="ECO:0000256" key="1">
    <source>
        <dbReference type="ARBA" id="ARBA00023015"/>
    </source>
</evidence>
<evidence type="ECO:0000256" key="3">
    <source>
        <dbReference type="ARBA" id="ARBA00023163"/>
    </source>
</evidence>
<proteinExistence type="predicted"/>
<comment type="caution">
    <text evidence="6">The sequence shown here is derived from an EMBL/GenBank/DDBJ whole genome shotgun (WGS) entry which is preliminary data.</text>
</comment>
<dbReference type="GO" id="GO:0043565">
    <property type="term" value="F:sequence-specific DNA binding"/>
    <property type="evidence" value="ECO:0007669"/>
    <property type="project" value="InterPro"/>
</dbReference>
<keyword evidence="4" id="KW-0812">Transmembrane</keyword>
<dbReference type="PRINTS" id="PR00032">
    <property type="entry name" value="HTHARAC"/>
</dbReference>
<dbReference type="OrthoDB" id="5492415at2"/>
<evidence type="ECO:0000256" key="2">
    <source>
        <dbReference type="ARBA" id="ARBA00023125"/>
    </source>
</evidence>
<gene>
    <name evidence="6" type="ORF">ATO12_14830</name>
</gene>
<feature type="domain" description="HTH araC/xylS-type" evidence="5">
    <location>
        <begin position="272"/>
        <end position="373"/>
    </location>
</feature>
<feature type="transmembrane region" description="Helical" evidence="4">
    <location>
        <begin position="180"/>
        <end position="201"/>
    </location>
</feature>
<dbReference type="EMBL" id="AQRA01000004">
    <property type="protein sequence ID" value="EZH74146.1"/>
    <property type="molecule type" value="Genomic_DNA"/>
</dbReference>
<evidence type="ECO:0000259" key="5">
    <source>
        <dbReference type="PROSITE" id="PS01124"/>
    </source>
</evidence>
<dbReference type="SUPFAM" id="SSF46689">
    <property type="entry name" value="Homeodomain-like"/>
    <property type="match status" value="1"/>
</dbReference>
<feature type="transmembrane region" description="Helical" evidence="4">
    <location>
        <begin position="139"/>
        <end position="159"/>
    </location>
</feature>
<dbReference type="Gene3D" id="1.10.10.60">
    <property type="entry name" value="Homeodomain-like"/>
    <property type="match status" value="2"/>
</dbReference>
<dbReference type="InterPro" id="IPR020449">
    <property type="entry name" value="Tscrpt_reg_AraC-type_HTH"/>
</dbReference>
<feature type="transmembrane region" description="Helical" evidence="4">
    <location>
        <begin position="37"/>
        <end position="58"/>
    </location>
</feature>
<evidence type="ECO:0000256" key="4">
    <source>
        <dbReference type="SAM" id="Phobius"/>
    </source>
</evidence>
<evidence type="ECO:0000313" key="6">
    <source>
        <dbReference type="EMBL" id="EZH74146.1"/>
    </source>
</evidence>
<reference evidence="6 7" key="1">
    <citation type="submission" date="2014-04" db="EMBL/GenBank/DDBJ databases">
        <title>Aquimarina sp. 22II-S11-z7 Genome Sequencing.</title>
        <authorList>
            <person name="Lai Q."/>
        </authorList>
    </citation>
    <scope>NUCLEOTIDE SEQUENCE [LARGE SCALE GENOMIC DNA]</scope>
    <source>
        <strain evidence="6 7">22II-S11-z7</strain>
    </source>
</reference>
<dbReference type="PROSITE" id="PS00041">
    <property type="entry name" value="HTH_ARAC_FAMILY_1"/>
    <property type="match status" value="1"/>
</dbReference>